<evidence type="ECO:0000259" key="10">
    <source>
        <dbReference type="Pfam" id="PF01035"/>
    </source>
</evidence>
<evidence type="ECO:0000313" key="13">
    <source>
        <dbReference type="Proteomes" id="UP000245921"/>
    </source>
</evidence>
<comment type="catalytic activity">
    <reaction evidence="8 9">
        <text>a 6-O-methyl-2'-deoxyguanosine in DNA + L-cysteinyl-[protein] = S-methyl-L-cysteinyl-[protein] + a 2'-deoxyguanosine in DNA</text>
        <dbReference type="Rhea" id="RHEA:24000"/>
        <dbReference type="Rhea" id="RHEA-COMP:10131"/>
        <dbReference type="Rhea" id="RHEA-COMP:10132"/>
        <dbReference type="Rhea" id="RHEA-COMP:11367"/>
        <dbReference type="Rhea" id="RHEA-COMP:11368"/>
        <dbReference type="ChEBI" id="CHEBI:29950"/>
        <dbReference type="ChEBI" id="CHEBI:82612"/>
        <dbReference type="ChEBI" id="CHEBI:85445"/>
        <dbReference type="ChEBI" id="CHEBI:85448"/>
        <dbReference type="EC" id="2.1.1.63"/>
    </reaction>
</comment>
<accession>A0AA45HIB2</accession>
<dbReference type="GO" id="GO:0005737">
    <property type="term" value="C:cytoplasm"/>
    <property type="evidence" value="ECO:0007669"/>
    <property type="project" value="UniProtKB-SubCell"/>
</dbReference>
<feature type="domain" description="Methylguanine DNA methyltransferase ribonuclease-like" evidence="11">
    <location>
        <begin position="13"/>
        <end position="66"/>
    </location>
</feature>
<dbReference type="FunFam" id="1.10.10.10:FF:000214">
    <property type="entry name" value="Methylated-DNA--protein-cysteine methyltransferase"/>
    <property type="match status" value="1"/>
</dbReference>
<keyword evidence="13" id="KW-1185">Reference proteome</keyword>
<dbReference type="CDD" id="cd06445">
    <property type="entry name" value="ATase"/>
    <property type="match status" value="1"/>
</dbReference>
<comment type="subcellular location">
    <subcellularLocation>
        <location evidence="9">Cytoplasm</location>
    </subcellularLocation>
</comment>
<dbReference type="InterPro" id="IPR036631">
    <property type="entry name" value="MGMT_N_sf"/>
</dbReference>
<evidence type="ECO:0000256" key="2">
    <source>
        <dbReference type="ARBA" id="ARBA00008711"/>
    </source>
</evidence>
<gene>
    <name evidence="12" type="ORF">C7380_11161</name>
</gene>
<keyword evidence="3 9" id="KW-0963">Cytoplasm</keyword>
<comment type="similarity">
    <text evidence="2 9">Belongs to the MGMT family.</text>
</comment>
<evidence type="ECO:0000256" key="4">
    <source>
        <dbReference type="ARBA" id="ARBA00022603"/>
    </source>
</evidence>
<dbReference type="EC" id="2.1.1.63" evidence="9"/>
<dbReference type="GO" id="GO:0006307">
    <property type="term" value="P:DNA alkylation repair"/>
    <property type="evidence" value="ECO:0007669"/>
    <property type="project" value="UniProtKB-UniRule"/>
</dbReference>
<dbReference type="SUPFAM" id="SSF53155">
    <property type="entry name" value="Methylated DNA-protein cysteine methyltransferase domain"/>
    <property type="match status" value="1"/>
</dbReference>
<dbReference type="SUPFAM" id="SSF46767">
    <property type="entry name" value="Methylated DNA-protein cysteine methyltransferase, C-terminal domain"/>
    <property type="match status" value="1"/>
</dbReference>
<evidence type="ECO:0000256" key="9">
    <source>
        <dbReference type="HAMAP-Rule" id="MF_00772"/>
    </source>
</evidence>
<evidence type="ECO:0000256" key="7">
    <source>
        <dbReference type="ARBA" id="ARBA00023204"/>
    </source>
</evidence>
<dbReference type="InterPro" id="IPR036388">
    <property type="entry name" value="WH-like_DNA-bd_sf"/>
</dbReference>
<evidence type="ECO:0000256" key="6">
    <source>
        <dbReference type="ARBA" id="ARBA00022763"/>
    </source>
</evidence>
<feature type="active site" description="Nucleophile; methyl group acceptor" evidence="9">
    <location>
        <position position="122"/>
    </location>
</feature>
<evidence type="ECO:0000256" key="1">
    <source>
        <dbReference type="ARBA" id="ARBA00001286"/>
    </source>
</evidence>
<dbReference type="InterPro" id="IPR036217">
    <property type="entry name" value="MethylDNA_cys_MeTrfase_DNAb"/>
</dbReference>
<dbReference type="GO" id="GO:0032259">
    <property type="term" value="P:methylation"/>
    <property type="evidence" value="ECO:0007669"/>
    <property type="project" value="UniProtKB-KW"/>
</dbReference>
<dbReference type="InterPro" id="IPR023546">
    <property type="entry name" value="MGMT"/>
</dbReference>
<dbReference type="GO" id="GO:0003908">
    <property type="term" value="F:methylated-DNA-[protein]-cysteine S-methyltransferase activity"/>
    <property type="evidence" value="ECO:0007669"/>
    <property type="project" value="UniProtKB-UniRule"/>
</dbReference>
<protein>
    <recommendedName>
        <fullName evidence="9">Methylated-DNA--protein-cysteine methyltransferase</fullName>
        <ecNumber evidence="9">2.1.1.63</ecNumber>
    </recommendedName>
    <alternativeName>
        <fullName evidence="9">6-O-methylguanine-DNA methyltransferase</fullName>
        <shortName evidence="9">MGMT</shortName>
    </alternativeName>
    <alternativeName>
        <fullName evidence="9">O-6-methylguanine-DNA-alkyltransferase</fullName>
    </alternativeName>
</protein>
<dbReference type="EMBL" id="QGGI01000011">
    <property type="protein sequence ID" value="PWJ91253.1"/>
    <property type="molecule type" value="Genomic_DNA"/>
</dbReference>
<dbReference type="HAMAP" id="MF_00772">
    <property type="entry name" value="OGT"/>
    <property type="match status" value="1"/>
</dbReference>
<dbReference type="Gene3D" id="1.10.10.10">
    <property type="entry name" value="Winged helix-like DNA-binding domain superfamily/Winged helix DNA-binding domain"/>
    <property type="match status" value="1"/>
</dbReference>
<dbReference type="InterPro" id="IPR001497">
    <property type="entry name" value="MethylDNA_cys_MeTrfase_AS"/>
</dbReference>
<dbReference type="InterPro" id="IPR008332">
    <property type="entry name" value="MethylG_MeTrfase_N"/>
</dbReference>
<comment type="function">
    <text evidence="9">Involved in the cellular defense against the biological effects of O6-methylguanine (O6-MeG) and O4-methylthymine (O4-MeT) in DNA. Repairs the methylated nucleobase in DNA by stoichiometrically transferring the methyl group to a cysteine residue in the enzyme. This is a suicide reaction: the enzyme is irreversibly inactivated.</text>
</comment>
<keyword evidence="6 9" id="KW-0227">DNA damage</keyword>
<dbReference type="Proteomes" id="UP000245921">
    <property type="component" value="Unassembled WGS sequence"/>
</dbReference>
<proteinExistence type="inferred from homology"/>
<dbReference type="Pfam" id="PF02870">
    <property type="entry name" value="Methyltransf_1N"/>
    <property type="match status" value="1"/>
</dbReference>
<comment type="miscellaneous">
    <text evidence="9">This enzyme catalyzes only one turnover and therefore is not strictly catalytic. According to one definition, an enzyme is a biocatalyst that acts repeatedly and over many reaction cycles.</text>
</comment>
<name>A0AA45HIB2_9BACT</name>
<reference evidence="12 13" key="1">
    <citation type="submission" date="2018-05" db="EMBL/GenBank/DDBJ databases">
        <title>Genomic Encyclopedia of Type Strains, Phase IV (KMG-IV): sequencing the most valuable type-strain genomes for metagenomic binning, comparative biology and taxonomic classification.</title>
        <authorList>
            <person name="Goeker M."/>
        </authorList>
    </citation>
    <scope>NUCLEOTIDE SEQUENCE [LARGE SCALE GENOMIC DNA]</scope>
    <source>
        <strain evidence="12 13">DSM 24906</strain>
    </source>
</reference>
<dbReference type="Pfam" id="PF01035">
    <property type="entry name" value="DNA_binding_1"/>
    <property type="match status" value="1"/>
</dbReference>
<dbReference type="PANTHER" id="PTHR10815:SF5">
    <property type="entry name" value="METHYLATED-DNA--PROTEIN-CYSTEINE METHYLTRANSFERASE"/>
    <property type="match status" value="1"/>
</dbReference>
<comment type="caution">
    <text evidence="12">The sequence shown here is derived from an EMBL/GenBank/DDBJ whole genome shotgun (WGS) entry which is preliminary data.</text>
</comment>
<evidence type="ECO:0000256" key="5">
    <source>
        <dbReference type="ARBA" id="ARBA00022679"/>
    </source>
</evidence>
<dbReference type="RefSeq" id="WP_109605076.1">
    <property type="nucleotide sequence ID" value="NZ_QGGI01000011.1"/>
</dbReference>
<dbReference type="PANTHER" id="PTHR10815">
    <property type="entry name" value="METHYLATED-DNA--PROTEIN-CYSTEINE METHYLTRANSFERASE"/>
    <property type="match status" value="1"/>
</dbReference>
<keyword evidence="7 9" id="KW-0234">DNA repair</keyword>
<keyword evidence="5 9" id="KW-0808">Transferase</keyword>
<evidence type="ECO:0000256" key="8">
    <source>
        <dbReference type="ARBA" id="ARBA00049348"/>
    </source>
</evidence>
<comment type="catalytic activity">
    <reaction evidence="1 9">
        <text>a 4-O-methyl-thymidine in DNA + L-cysteinyl-[protein] = a thymidine in DNA + S-methyl-L-cysteinyl-[protein]</text>
        <dbReference type="Rhea" id="RHEA:53428"/>
        <dbReference type="Rhea" id="RHEA-COMP:10131"/>
        <dbReference type="Rhea" id="RHEA-COMP:10132"/>
        <dbReference type="Rhea" id="RHEA-COMP:13555"/>
        <dbReference type="Rhea" id="RHEA-COMP:13556"/>
        <dbReference type="ChEBI" id="CHEBI:29950"/>
        <dbReference type="ChEBI" id="CHEBI:82612"/>
        <dbReference type="ChEBI" id="CHEBI:137386"/>
        <dbReference type="ChEBI" id="CHEBI:137387"/>
        <dbReference type="EC" id="2.1.1.63"/>
    </reaction>
</comment>
<dbReference type="PROSITE" id="PS00374">
    <property type="entry name" value="MGMT"/>
    <property type="match status" value="1"/>
</dbReference>
<evidence type="ECO:0000256" key="3">
    <source>
        <dbReference type="ARBA" id="ARBA00022490"/>
    </source>
</evidence>
<dbReference type="NCBIfam" id="TIGR00589">
    <property type="entry name" value="ogt"/>
    <property type="match status" value="1"/>
</dbReference>
<dbReference type="InterPro" id="IPR014048">
    <property type="entry name" value="MethylDNA_cys_MeTrfase_DNA-bd"/>
</dbReference>
<evidence type="ECO:0000259" key="11">
    <source>
        <dbReference type="Pfam" id="PF02870"/>
    </source>
</evidence>
<feature type="domain" description="Methylated-DNA-[protein]-cysteine S-methyltransferase DNA binding" evidence="10">
    <location>
        <begin position="72"/>
        <end position="151"/>
    </location>
</feature>
<sequence length="153" mass="17850">MVNMFLYRNDINDLYIFEENNKIINISYGPMNIEYIEKETDLIKETYKQIKEYMNGKRRNFEIPLQTKGTVFQNKVWEELKKIPYGKTVSYKYIAEKINNPKAYRAVGMANNRNPISIIIPCHRVIGEDGSLVGYGGGLHIKRELLKIEGILI</sequence>
<dbReference type="AlphaFoldDB" id="A0AA45HIB2"/>
<keyword evidence="4 9" id="KW-0489">Methyltransferase</keyword>
<evidence type="ECO:0000313" key="12">
    <source>
        <dbReference type="EMBL" id="PWJ91253.1"/>
    </source>
</evidence>
<organism evidence="12 13">
    <name type="scientific">Oceanotoga teriensis</name>
    <dbReference type="NCBI Taxonomy" id="515440"/>
    <lineage>
        <taxon>Bacteria</taxon>
        <taxon>Thermotogati</taxon>
        <taxon>Thermotogota</taxon>
        <taxon>Thermotogae</taxon>
        <taxon>Petrotogales</taxon>
        <taxon>Petrotogaceae</taxon>
        <taxon>Oceanotoga</taxon>
    </lineage>
</organism>